<name>A0A3A3FU68_9BURK</name>
<dbReference type="GO" id="GO:0008270">
    <property type="term" value="F:zinc ion binding"/>
    <property type="evidence" value="ECO:0007669"/>
    <property type="project" value="InterPro"/>
</dbReference>
<dbReference type="Proteomes" id="UP000265955">
    <property type="component" value="Unassembled WGS sequence"/>
</dbReference>
<evidence type="ECO:0000313" key="7">
    <source>
        <dbReference type="EMBL" id="RJF98068.1"/>
    </source>
</evidence>
<accession>A0A3A3FU68</accession>
<comment type="caution">
    <text evidence="7">The sequence shown here is derived from an EMBL/GenBank/DDBJ whole genome shotgun (WGS) entry which is preliminary data.</text>
</comment>
<dbReference type="AlphaFoldDB" id="A0A3A3FU68"/>
<dbReference type="Gene3D" id="3.40.390.10">
    <property type="entry name" value="Collagenase (Catalytic Domain)"/>
    <property type="match status" value="1"/>
</dbReference>
<dbReference type="InterPro" id="IPR011049">
    <property type="entry name" value="Serralysin-like_metalloprot_C"/>
</dbReference>
<evidence type="ECO:0000259" key="5">
    <source>
        <dbReference type="Pfam" id="PF00413"/>
    </source>
</evidence>
<dbReference type="InterPro" id="IPR001818">
    <property type="entry name" value="Pept_M10_metallopeptidase"/>
</dbReference>
<evidence type="ECO:0000256" key="1">
    <source>
        <dbReference type="ARBA" id="ARBA00022670"/>
    </source>
</evidence>
<reference evidence="8" key="1">
    <citation type="submission" date="2018-09" db="EMBL/GenBank/DDBJ databases">
        <authorList>
            <person name="Zhu H."/>
        </authorList>
    </citation>
    <scope>NUCLEOTIDE SEQUENCE [LARGE SCALE GENOMIC DNA]</scope>
    <source>
        <strain evidence="8">K1R23-30</strain>
    </source>
</reference>
<evidence type="ECO:0000259" key="6">
    <source>
        <dbReference type="Pfam" id="PF13946"/>
    </source>
</evidence>
<keyword evidence="3" id="KW-0378">Hydrolase</keyword>
<evidence type="ECO:0000256" key="3">
    <source>
        <dbReference type="ARBA" id="ARBA00022801"/>
    </source>
</evidence>
<evidence type="ECO:0000313" key="8">
    <source>
        <dbReference type="Proteomes" id="UP000265955"/>
    </source>
</evidence>
<dbReference type="RefSeq" id="WP_119768014.1">
    <property type="nucleotide sequence ID" value="NZ_QYUO01000001.1"/>
</dbReference>
<dbReference type="OrthoDB" id="480426at2"/>
<protein>
    <submittedName>
        <fullName evidence="7">DUF4214 domain-containing protein</fullName>
    </submittedName>
</protein>
<evidence type="ECO:0000256" key="4">
    <source>
        <dbReference type="ARBA" id="ARBA00022833"/>
    </source>
</evidence>
<feature type="domain" description="Peptidase M10 metallopeptidase" evidence="5">
    <location>
        <begin position="32"/>
        <end position="183"/>
    </location>
</feature>
<dbReference type="GO" id="GO:0006508">
    <property type="term" value="P:proteolysis"/>
    <property type="evidence" value="ECO:0007669"/>
    <property type="project" value="UniProtKB-KW"/>
</dbReference>
<keyword evidence="8" id="KW-1185">Reference proteome</keyword>
<dbReference type="InterPro" id="IPR024079">
    <property type="entry name" value="MetalloPept_cat_dom_sf"/>
</dbReference>
<dbReference type="Pfam" id="PF00413">
    <property type="entry name" value="Peptidase_M10"/>
    <property type="match status" value="1"/>
</dbReference>
<dbReference type="SUPFAM" id="SSF55486">
    <property type="entry name" value="Metalloproteases ('zincins'), catalytic domain"/>
    <property type="match status" value="1"/>
</dbReference>
<dbReference type="SUPFAM" id="SSF51120">
    <property type="entry name" value="beta-Roll"/>
    <property type="match status" value="1"/>
</dbReference>
<keyword evidence="2" id="KW-0479">Metal-binding</keyword>
<keyword evidence="4" id="KW-0862">Zinc</keyword>
<dbReference type="Pfam" id="PF13946">
    <property type="entry name" value="DUF4214"/>
    <property type="match status" value="1"/>
</dbReference>
<dbReference type="InterPro" id="IPR025282">
    <property type="entry name" value="DUF4214"/>
</dbReference>
<organism evidence="7 8">
    <name type="scientific">Noviherbaspirillum saxi</name>
    <dbReference type="NCBI Taxonomy" id="2320863"/>
    <lineage>
        <taxon>Bacteria</taxon>
        <taxon>Pseudomonadati</taxon>
        <taxon>Pseudomonadota</taxon>
        <taxon>Betaproteobacteria</taxon>
        <taxon>Burkholderiales</taxon>
        <taxon>Oxalobacteraceae</taxon>
        <taxon>Noviherbaspirillum</taxon>
    </lineage>
</organism>
<dbReference type="EMBL" id="QYUO01000001">
    <property type="protein sequence ID" value="RJF98068.1"/>
    <property type="molecule type" value="Genomic_DNA"/>
</dbReference>
<sequence>MATPGIGLLPLTGSNGIDALTNGTYWNLDPSRTITWALANFGSQSWPNPSATAASITQAFNTFSYFAHINFRYTGHYPDPNTANADMVFSLDGTGTIFSSANTWALGYFPNSQLTQALLPPSLRAVYTNAPGDIWMNLSSFSAVTASYTPGAAGFYVLLHEIGHTLGLKHPHDNGGTGHPTFNDVGGSLLDIDAATIMSYNETNPLSALSLHPASPMILDVIALQSIYGANLATNAGDTRHMLTNTGVFQTFFDPSGSDYVDASTSQYGWNINLGIVEQSGGLPFSIGVAEPRDGAATSTTLDWLYGSFEGVMGSGYADAITGSSANEWFAGWGGNDNITGGTGTDYAVFYRNRSDFTVTRNTAGMTVNARAGNEGSDSLSGIERLKFQDQYLAFDTEGTAGQAYRLYQAAFDRKPDNGGLGSWIGWLDQGNALRDAAAFFQTTPEFISKYGSNVPVSSFVTLLYQNVLHRAPDAGGMSTWTTVLGSNQWSRADVLLGFSESAENKAALIGVMQNGMEFTV</sequence>
<proteinExistence type="predicted"/>
<dbReference type="InterPro" id="IPR038255">
    <property type="entry name" value="PBS_linker_sf"/>
</dbReference>
<dbReference type="GO" id="GO:0031012">
    <property type="term" value="C:extracellular matrix"/>
    <property type="evidence" value="ECO:0007669"/>
    <property type="project" value="InterPro"/>
</dbReference>
<keyword evidence="1" id="KW-0645">Protease</keyword>
<gene>
    <name evidence="7" type="ORF">D3871_05730</name>
</gene>
<dbReference type="GO" id="GO:0004222">
    <property type="term" value="F:metalloendopeptidase activity"/>
    <property type="evidence" value="ECO:0007669"/>
    <property type="project" value="InterPro"/>
</dbReference>
<evidence type="ECO:0000256" key="2">
    <source>
        <dbReference type="ARBA" id="ARBA00022723"/>
    </source>
</evidence>
<dbReference type="Gene3D" id="1.10.3130.20">
    <property type="entry name" value="Phycobilisome linker domain"/>
    <property type="match status" value="1"/>
</dbReference>
<feature type="domain" description="DUF4214" evidence="6">
    <location>
        <begin position="441"/>
        <end position="507"/>
    </location>
</feature>